<dbReference type="Proteomes" id="UP000280685">
    <property type="component" value="Chromosome 7"/>
</dbReference>
<keyword evidence="2" id="KW-1185">Reference proteome</keyword>
<organism evidence="1 2">
    <name type="scientific">Podospora comata</name>
    <dbReference type="NCBI Taxonomy" id="48703"/>
    <lineage>
        <taxon>Eukaryota</taxon>
        <taxon>Fungi</taxon>
        <taxon>Dikarya</taxon>
        <taxon>Ascomycota</taxon>
        <taxon>Pezizomycotina</taxon>
        <taxon>Sordariomycetes</taxon>
        <taxon>Sordariomycetidae</taxon>
        <taxon>Sordariales</taxon>
        <taxon>Podosporaceae</taxon>
        <taxon>Podospora</taxon>
    </lineage>
</organism>
<dbReference type="EMBL" id="LR026970">
    <property type="protein sequence ID" value="VBB86198.1"/>
    <property type="molecule type" value="Genomic_DNA"/>
</dbReference>
<evidence type="ECO:0000313" key="2">
    <source>
        <dbReference type="Proteomes" id="UP000280685"/>
    </source>
</evidence>
<evidence type="ECO:0000313" key="1">
    <source>
        <dbReference type="EMBL" id="VBB86198.1"/>
    </source>
</evidence>
<gene>
    <name evidence="1" type="ORF">PODCO_704285</name>
</gene>
<protein>
    <submittedName>
        <fullName evidence="1">Uncharacterized protein</fullName>
    </submittedName>
</protein>
<sequence length="176" mass="19563">MALLNDVIPVFCTAEIRGDVLDEFFLAAYSSPEFVNEGIHGDIAVLIHDTNTEGITHPTNPPVSKPTSCPFKNKTAEEIWNFAQENLRYPIFNRAIAILDEQTVVDKETCLLVTTWENPPSEQENGSALLTVRSDFRSALVILNIKNLGIGGDEHFKNGKDAKGVIRLYQRYDGGQ</sequence>
<accession>A0ABY6SJD9</accession>
<reference evidence="1" key="1">
    <citation type="submission" date="2018-02" db="EMBL/GenBank/DDBJ databases">
        <authorList>
            <person name="Silar P."/>
        </authorList>
    </citation>
    <scope>NUCLEOTIDE SEQUENCE [LARGE SCALE GENOMIC DNA]</scope>
    <source>
        <strain evidence="1">T</strain>
    </source>
</reference>
<name>A0ABY6SJD9_PODCO</name>
<proteinExistence type="predicted"/>